<proteinExistence type="inferred from homology"/>
<keyword evidence="10" id="KW-1185">Reference proteome</keyword>
<feature type="transmembrane region" description="Helical" evidence="7">
    <location>
        <begin position="304"/>
        <end position="322"/>
    </location>
</feature>
<dbReference type="Proteomes" id="UP000186058">
    <property type="component" value="Unassembled WGS sequence"/>
</dbReference>
<evidence type="ECO:0000256" key="1">
    <source>
        <dbReference type="ARBA" id="ARBA00004651"/>
    </source>
</evidence>
<evidence type="ECO:0000256" key="5">
    <source>
        <dbReference type="ARBA" id="ARBA00022989"/>
    </source>
</evidence>
<organism evidence="9 10">
    <name type="scientific">Paenibacillus helianthi</name>
    <dbReference type="NCBI Taxonomy" id="1349432"/>
    <lineage>
        <taxon>Bacteria</taxon>
        <taxon>Bacillati</taxon>
        <taxon>Bacillota</taxon>
        <taxon>Bacilli</taxon>
        <taxon>Bacillales</taxon>
        <taxon>Paenibacillaceae</taxon>
        <taxon>Paenibacillus</taxon>
    </lineage>
</organism>
<comment type="caution">
    <text evidence="9">The sequence shown here is derived from an EMBL/GenBank/DDBJ whole genome shotgun (WGS) entry which is preliminary data.</text>
</comment>
<feature type="transmembrane region" description="Helical" evidence="7">
    <location>
        <begin position="12"/>
        <end position="32"/>
    </location>
</feature>
<sequence>MQIRWINFLKGAAMLAVVFDHLYGLVYLNTFIHSLTIYSVTLFIILAGFTSSISIGRTRLPIKSYIYKRVAPIVVPYLVATLVYHLYWNKFHFDFNTFKNQVIMFNGAAPFYFVLFFLQLIVVSPLLYKLFQGHKFYQQILGLLFIYLMSFYLTHFTNVANYYGGASRILGGSYLFCFCLGIFLQLLSTNPPSFLKRIFQSDIKGLVFGLVASLFALFVYLNTHLLDKSWANPPNKSTLVYTLIIAAILFFIFQIAEKRFKRLSLIFTPIELIGSNSLYVFLYHSLFIYYGQKIGLLTINSGKILFPIFCLVCSALIGIITTRSKKIIKSHSVK</sequence>
<keyword evidence="3" id="KW-1003">Cell membrane</keyword>
<dbReference type="PANTHER" id="PTHR40074">
    <property type="entry name" value="O-ACETYLTRANSFERASE WECH"/>
    <property type="match status" value="1"/>
</dbReference>
<keyword evidence="4 7" id="KW-0812">Transmembrane</keyword>
<feature type="transmembrane region" description="Helical" evidence="7">
    <location>
        <begin position="238"/>
        <end position="256"/>
    </location>
</feature>
<feature type="transmembrane region" description="Helical" evidence="7">
    <location>
        <begin position="38"/>
        <end position="58"/>
    </location>
</feature>
<reference evidence="9 10" key="1">
    <citation type="submission" date="2016-03" db="EMBL/GenBank/DDBJ databases">
        <authorList>
            <person name="Sant'Anna F.H."/>
            <person name="Ambrosini A."/>
            <person name="Souza R."/>
            <person name="Bach E."/>
            <person name="Fernandes G."/>
            <person name="Balsanelli E."/>
            <person name="Baura V.A."/>
            <person name="Souza E.M."/>
            <person name="Passaglia L."/>
        </authorList>
    </citation>
    <scope>NUCLEOTIDE SEQUENCE [LARGE SCALE GENOMIC DNA]</scope>
    <source>
        <strain evidence="9 10">P26E</strain>
    </source>
</reference>
<name>A0ABX3EJD7_9BACL</name>
<dbReference type="EMBL" id="LVWI01000074">
    <property type="protein sequence ID" value="OKP81746.1"/>
    <property type="molecule type" value="Genomic_DNA"/>
</dbReference>
<dbReference type="InterPro" id="IPR002656">
    <property type="entry name" value="Acyl_transf_3_dom"/>
</dbReference>
<comment type="subcellular location">
    <subcellularLocation>
        <location evidence="1">Cell membrane</location>
        <topology evidence="1">Multi-pass membrane protein</topology>
    </subcellularLocation>
</comment>
<evidence type="ECO:0000259" key="8">
    <source>
        <dbReference type="Pfam" id="PF01757"/>
    </source>
</evidence>
<comment type="similarity">
    <text evidence="2">Belongs to the acyltransferase 3 family.</text>
</comment>
<evidence type="ECO:0000313" key="10">
    <source>
        <dbReference type="Proteomes" id="UP000186058"/>
    </source>
</evidence>
<keyword evidence="6 7" id="KW-0472">Membrane</keyword>
<evidence type="ECO:0000256" key="2">
    <source>
        <dbReference type="ARBA" id="ARBA00007400"/>
    </source>
</evidence>
<feature type="transmembrane region" description="Helical" evidence="7">
    <location>
        <begin position="207"/>
        <end position="226"/>
    </location>
</feature>
<protein>
    <recommendedName>
        <fullName evidence="8">Acyltransferase 3 domain-containing protein</fullName>
    </recommendedName>
</protein>
<dbReference type="Pfam" id="PF01757">
    <property type="entry name" value="Acyl_transf_3"/>
    <property type="match status" value="1"/>
</dbReference>
<feature type="transmembrane region" description="Helical" evidence="7">
    <location>
        <begin position="140"/>
        <end position="163"/>
    </location>
</feature>
<feature type="domain" description="Acyltransferase 3" evidence="8">
    <location>
        <begin position="4"/>
        <end position="321"/>
    </location>
</feature>
<evidence type="ECO:0000256" key="4">
    <source>
        <dbReference type="ARBA" id="ARBA00022692"/>
    </source>
</evidence>
<feature type="transmembrane region" description="Helical" evidence="7">
    <location>
        <begin position="70"/>
        <end position="88"/>
    </location>
</feature>
<evidence type="ECO:0000256" key="3">
    <source>
        <dbReference type="ARBA" id="ARBA00022475"/>
    </source>
</evidence>
<feature type="transmembrane region" description="Helical" evidence="7">
    <location>
        <begin position="108"/>
        <end position="128"/>
    </location>
</feature>
<gene>
    <name evidence="9" type="ORF">A3844_25535</name>
</gene>
<evidence type="ECO:0000256" key="7">
    <source>
        <dbReference type="SAM" id="Phobius"/>
    </source>
</evidence>
<evidence type="ECO:0000256" key="6">
    <source>
        <dbReference type="ARBA" id="ARBA00023136"/>
    </source>
</evidence>
<dbReference type="RefSeq" id="WP_074108971.1">
    <property type="nucleotide sequence ID" value="NZ_LVWI01000074.1"/>
</dbReference>
<dbReference type="PANTHER" id="PTHR40074:SF2">
    <property type="entry name" value="O-ACETYLTRANSFERASE WECH"/>
    <property type="match status" value="1"/>
</dbReference>
<feature type="transmembrane region" description="Helical" evidence="7">
    <location>
        <begin position="263"/>
        <end position="284"/>
    </location>
</feature>
<feature type="transmembrane region" description="Helical" evidence="7">
    <location>
        <begin position="169"/>
        <end position="187"/>
    </location>
</feature>
<evidence type="ECO:0000313" key="9">
    <source>
        <dbReference type="EMBL" id="OKP81746.1"/>
    </source>
</evidence>
<accession>A0ABX3EJD7</accession>
<keyword evidence="5 7" id="KW-1133">Transmembrane helix</keyword>